<evidence type="ECO:0000313" key="2">
    <source>
        <dbReference type="EMBL" id="KAJ8020109.1"/>
    </source>
</evidence>
<keyword evidence="3" id="KW-1185">Reference proteome</keyword>
<accession>A0A9Q0YE76</accession>
<reference evidence="2" key="1">
    <citation type="submission" date="2021-10" db="EMBL/GenBank/DDBJ databases">
        <title>Tropical sea cucumber genome reveals ecological adaptation and Cuvierian tubules defense mechanism.</title>
        <authorList>
            <person name="Chen T."/>
        </authorList>
    </citation>
    <scope>NUCLEOTIDE SEQUENCE</scope>
    <source>
        <strain evidence="2">Nanhai2018</strain>
        <tissue evidence="2">Muscle</tissue>
    </source>
</reference>
<proteinExistence type="predicted"/>
<dbReference type="EMBL" id="JAIZAY010000023">
    <property type="protein sequence ID" value="KAJ8020109.1"/>
    <property type="molecule type" value="Genomic_DNA"/>
</dbReference>
<evidence type="ECO:0000256" key="1">
    <source>
        <dbReference type="SAM" id="MobiDB-lite"/>
    </source>
</evidence>
<evidence type="ECO:0000313" key="3">
    <source>
        <dbReference type="Proteomes" id="UP001152320"/>
    </source>
</evidence>
<protein>
    <submittedName>
        <fullName evidence="2">Uncharacterized protein</fullName>
    </submittedName>
</protein>
<sequence>MAFHSQVVCKPQGKPGTQPSPIASPKCLWRALCPLPPLATSLIPTFFCFSSCCPLLKSWCHHVTGP</sequence>
<feature type="region of interest" description="Disordered" evidence="1">
    <location>
        <begin position="1"/>
        <end position="20"/>
    </location>
</feature>
<organism evidence="2 3">
    <name type="scientific">Holothuria leucospilota</name>
    <name type="common">Black long sea cucumber</name>
    <name type="synonym">Mertensiothuria leucospilota</name>
    <dbReference type="NCBI Taxonomy" id="206669"/>
    <lineage>
        <taxon>Eukaryota</taxon>
        <taxon>Metazoa</taxon>
        <taxon>Echinodermata</taxon>
        <taxon>Eleutherozoa</taxon>
        <taxon>Echinozoa</taxon>
        <taxon>Holothuroidea</taxon>
        <taxon>Aspidochirotacea</taxon>
        <taxon>Aspidochirotida</taxon>
        <taxon>Holothuriidae</taxon>
        <taxon>Holothuria</taxon>
    </lineage>
</organism>
<comment type="caution">
    <text evidence="2">The sequence shown here is derived from an EMBL/GenBank/DDBJ whole genome shotgun (WGS) entry which is preliminary data.</text>
</comment>
<dbReference type="AlphaFoldDB" id="A0A9Q0YE76"/>
<gene>
    <name evidence="2" type="ORF">HOLleu_41966</name>
</gene>
<name>A0A9Q0YE76_HOLLE</name>
<dbReference type="Proteomes" id="UP001152320">
    <property type="component" value="Chromosome 23"/>
</dbReference>